<feature type="signal peptide" evidence="1">
    <location>
        <begin position="1"/>
        <end position="23"/>
    </location>
</feature>
<accession>A0A0A7KUR3</accession>
<dbReference type="EMBL" id="KP127918">
    <property type="protein sequence ID" value="AIZ50507.1"/>
    <property type="molecule type" value="Genomic_DNA"/>
</dbReference>
<proteinExistence type="predicted"/>
<evidence type="ECO:0000256" key="1">
    <source>
        <dbReference type="SAM" id="SignalP"/>
    </source>
</evidence>
<dbReference type="OrthoDB" id="7852344at2759"/>
<organism evidence="2">
    <name type="scientific">Drosophila simulans</name>
    <name type="common">Fruit fly</name>
    <dbReference type="NCBI Taxonomy" id="7240"/>
    <lineage>
        <taxon>Eukaryota</taxon>
        <taxon>Metazoa</taxon>
        <taxon>Ecdysozoa</taxon>
        <taxon>Arthropoda</taxon>
        <taxon>Hexapoda</taxon>
        <taxon>Insecta</taxon>
        <taxon>Pterygota</taxon>
        <taxon>Neoptera</taxon>
        <taxon>Endopterygota</taxon>
        <taxon>Diptera</taxon>
        <taxon>Brachycera</taxon>
        <taxon>Muscomorpha</taxon>
        <taxon>Ephydroidea</taxon>
        <taxon>Drosophilidae</taxon>
        <taxon>Drosophila</taxon>
        <taxon>Sophophora</taxon>
    </lineage>
</organism>
<keyword evidence="1" id="KW-0732">Signal</keyword>
<name>A0A0A7KUR3_DROSI</name>
<evidence type="ECO:0000313" key="2">
    <source>
        <dbReference type="EMBL" id="AIZ50507.1"/>
    </source>
</evidence>
<protein>
    <submittedName>
        <fullName evidence="2">Acp53Ea</fullName>
    </submittedName>
</protein>
<feature type="chain" id="PRO_5002042102" evidence="1">
    <location>
        <begin position="24"/>
        <end position="120"/>
    </location>
</feature>
<gene>
    <name evidence="2" type="primary">Acp53Ea</name>
</gene>
<dbReference type="InterPro" id="IPR009392">
    <property type="entry name" value="ACP53EA"/>
</dbReference>
<dbReference type="AlphaFoldDB" id="A0A0A7KUR3"/>
<dbReference type="Pfam" id="PF06313">
    <property type="entry name" value="ACP53EA"/>
    <property type="match status" value="1"/>
</dbReference>
<sequence>MRLIKVTLVFSLLALVFVSQTEAQNPIWEKWLACNRIGTKALGSLLRETIPTVRNLLNCIDYNPPTDIGSSYLSKLTLYYELLKRGALDKTQCLIVPLKESVRLLRPFIKSLETNKCLGE</sequence>
<reference evidence="2" key="1">
    <citation type="journal article" date="2014" name="Genetica">
        <title>Positive selection at a seminal fluid gene within a QTL for conspecific sperm precedence.</title>
        <authorList>
            <person name="Civetta A."/>
            <person name="Reimer A."/>
        </authorList>
    </citation>
    <scope>NUCLEOTIDE SEQUENCE</scope>
    <source>
        <strain evidence="2">MD.223</strain>
    </source>
</reference>